<name>A0A2Z6ZWB1_9LAMI</name>
<dbReference type="EMBL" id="KV042347">
    <property type="protein sequence ID" value="KZV07120.1"/>
    <property type="molecule type" value="Genomic_DNA"/>
</dbReference>
<keyword evidence="3" id="KW-1185">Reference proteome</keyword>
<proteinExistence type="predicted"/>
<evidence type="ECO:0000256" key="1">
    <source>
        <dbReference type="SAM" id="MobiDB-lite"/>
    </source>
</evidence>
<reference evidence="2 3" key="1">
    <citation type="journal article" date="2015" name="Proc. Natl. Acad. Sci. U.S.A.">
        <title>The resurrection genome of Boea hygrometrica: A blueprint for survival of dehydration.</title>
        <authorList>
            <person name="Xiao L."/>
            <person name="Yang G."/>
            <person name="Zhang L."/>
            <person name="Yang X."/>
            <person name="Zhao S."/>
            <person name="Ji Z."/>
            <person name="Zhou Q."/>
            <person name="Hu M."/>
            <person name="Wang Y."/>
            <person name="Chen M."/>
            <person name="Xu Y."/>
            <person name="Jin H."/>
            <person name="Xiao X."/>
            <person name="Hu G."/>
            <person name="Bao F."/>
            <person name="Hu Y."/>
            <person name="Wan P."/>
            <person name="Li L."/>
            <person name="Deng X."/>
            <person name="Kuang T."/>
            <person name="Xiang C."/>
            <person name="Zhu J.K."/>
            <person name="Oliver M.J."/>
            <person name="He Y."/>
        </authorList>
    </citation>
    <scope>NUCLEOTIDE SEQUENCE [LARGE SCALE GENOMIC DNA]</scope>
    <source>
        <strain evidence="3">cv. XS01</strain>
    </source>
</reference>
<evidence type="ECO:0000313" key="3">
    <source>
        <dbReference type="Proteomes" id="UP000250235"/>
    </source>
</evidence>
<evidence type="ECO:0000313" key="2">
    <source>
        <dbReference type="EMBL" id="KZV07120.1"/>
    </source>
</evidence>
<feature type="region of interest" description="Disordered" evidence="1">
    <location>
        <begin position="1"/>
        <end position="69"/>
    </location>
</feature>
<dbReference type="Proteomes" id="UP000250235">
    <property type="component" value="Unassembled WGS sequence"/>
</dbReference>
<sequence length="110" mass="11850">MHTTPRQARRAAARNVARPARIVAQPAPSKRRPTASLRPAMARSSERNGATLGGATSRVQRGRVARPARNIAQRFARNCRNFGRPCASSTRGGAPPCAAASWPFPKNFFG</sequence>
<dbReference type="AlphaFoldDB" id="A0A2Z6ZWB1"/>
<organism evidence="2 3">
    <name type="scientific">Dorcoceras hygrometricum</name>
    <dbReference type="NCBI Taxonomy" id="472368"/>
    <lineage>
        <taxon>Eukaryota</taxon>
        <taxon>Viridiplantae</taxon>
        <taxon>Streptophyta</taxon>
        <taxon>Embryophyta</taxon>
        <taxon>Tracheophyta</taxon>
        <taxon>Spermatophyta</taxon>
        <taxon>Magnoliopsida</taxon>
        <taxon>eudicotyledons</taxon>
        <taxon>Gunneridae</taxon>
        <taxon>Pentapetalae</taxon>
        <taxon>asterids</taxon>
        <taxon>lamiids</taxon>
        <taxon>Lamiales</taxon>
        <taxon>Gesneriaceae</taxon>
        <taxon>Didymocarpoideae</taxon>
        <taxon>Trichosporeae</taxon>
        <taxon>Loxocarpinae</taxon>
        <taxon>Dorcoceras</taxon>
    </lineage>
</organism>
<protein>
    <submittedName>
        <fullName evidence="2">Uncharacterized protein</fullName>
    </submittedName>
</protein>
<accession>A0A2Z6ZWB1</accession>
<gene>
    <name evidence="2" type="ORF">F511_45400</name>
</gene>